<reference evidence="5 6" key="1">
    <citation type="submission" date="2024-04" db="EMBL/GenBank/DDBJ databases">
        <title>The reference genome of an endangered Asteraceae, Deinandra increscens subsp. villosa, native to the Central Coast of California.</title>
        <authorList>
            <person name="Guilliams M."/>
            <person name="Hasenstab-Lehman K."/>
            <person name="Meyer R."/>
            <person name="Mcevoy S."/>
        </authorList>
    </citation>
    <scope>NUCLEOTIDE SEQUENCE [LARGE SCALE GENOMIC DNA]</scope>
    <source>
        <tissue evidence="5">Leaf</tissue>
    </source>
</reference>
<dbReference type="InterPro" id="IPR046849">
    <property type="entry name" value="E2_motif"/>
</dbReference>
<feature type="repeat" description="PPR" evidence="3">
    <location>
        <begin position="154"/>
        <end position="184"/>
    </location>
</feature>
<dbReference type="AlphaFoldDB" id="A0AAP0CLE2"/>
<dbReference type="Pfam" id="PF20430">
    <property type="entry name" value="Eplus_motif"/>
    <property type="match status" value="1"/>
</dbReference>
<dbReference type="FunFam" id="1.25.40.10:FF:000351">
    <property type="entry name" value="Pentatricopeptide repeat-containing protein"/>
    <property type="match status" value="1"/>
</dbReference>
<dbReference type="InterPro" id="IPR046848">
    <property type="entry name" value="E_motif"/>
</dbReference>
<dbReference type="GO" id="GO:0003723">
    <property type="term" value="F:RNA binding"/>
    <property type="evidence" value="ECO:0007669"/>
    <property type="project" value="InterPro"/>
</dbReference>
<feature type="repeat" description="PPR" evidence="3">
    <location>
        <begin position="61"/>
        <end position="91"/>
    </location>
</feature>
<dbReference type="Pfam" id="PF14432">
    <property type="entry name" value="DYW_deaminase"/>
    <property type="match status" value="1"/>
</dbReference>
<evidence type="ECO:0000256" key="1">
    <source>
        <dbReference type="ARBA" id="ARBA00006643"/>
    </source>
</evidence>
<dbReference type="InterPro" id="IPR046960">
    <property type="entry name" value="PPR_At4g14850-like_plant"/>
</dbReference>
<dbReference type="InterPro" id="IPR002885">
    <property type="entry name" value="PPR_rpt"/>
</dbReference>
<dbReference type="InterPro" id="IPR011990">
    <property type="entry name" value="TPR-like_helical_dom_sf"/>
</dbReference>
<feature type="repeat" description="PPR" evidence="3">
    <location>
        <begin position="286"/>
        <end position="320"/>
    </location>
</feature>
<comment type="caution">
    <text evidence="5">The sequence shown here is derived from an EMBL/GenBank/DDBJ whole genome shotgun (WGS) entry which is preliminary data.</text>
</comment>
<name>A0AAP0CLE2_9ASTR</name>
<feature type="repeat" description="PPR" evidence="3">
    <location>
        <begin position="92"/>
        <end position="126"/>
    </location>
</feature>
<dbReference type="Gene3D" id="1.25.40.10">
    <property type="entry name" value="Tetratricopeptide repeat domain"/>
    <property type="match status" value="4"/>
</dbReference>
<comment type="similarity">
    <text evidence="1">Belongs to the PPR family. PCMP-H subfamily.</text>
</comment>
<feature type="repeat" description="PPR" evidence="3">
    <location>
        <begin position="387"/>
        <end position="421"/>
    </location>
</feature>
<organism evidence="5 6">
    <name type="scientific">Deinandra increscens subsp. villosa</name>
    <dbReference type="NCBI Taxonomy" id="3103831"/>
    <lineage>
        <taxon>Eukaryota</taxon>
        <taxon>Viridiplantae</taxon>
        <taxon>Streptophyta</taxon>
        <taxon>Embryophyta</taxon>
        <taxon>Tracheophyta</taxon>
        <taxon>Spermatophyta</taxon>
        <taxon>Magnoliopsida</taxon>
        <taxon>eudicotyledons</taxon>
        <taxon>Gunneridae</taxon>
        <taxon>Pentapetalae</taxon>
        <taxon>asterids</taxon>
        <taxon>campanulids</taxon>
        <taxon>Asterales</taxon>
        <taxon>Asteraceae</taxon>
        <taxon>Asteroideae</taxon>
        <taxon>Heliantheae alliance</taxon>
        <taxon>Madieae</taxon>
        <taxon>Madiinae</taxon>
        <taxon>Deinandra</taxon>
    </lineage>
</organism>
<sequence length="694" mass="78489">MIRKFKVSQTPFHVSSVFLHKKVTSSVNQSTLSYIPITWDHPQNQKEHETLVFPNKFSYPDVRSCTKMIQGYVRNNRPDDALKLFDEMPVRDAVMWNSMIKGCFDCGKLEMAFKLFDEMPERNVVSWTTMVSGLLMHGRTEVAEKLFMEMPLKDEAAWNSMIYGYFVNGKVEEAVRLFHKMPSRSVISWTSMISGLDQTGNSDEALFIFKQMLFSGVRPTSMTFSSVLTACANVKDLHLGLKIHGHVVKLGYLSDTYITAPLITFYAHCKDINSCCKVFYEKAHISVVVWTSLLSGYNLNCKHETALKIFSDMFRSNVLPNQSSFTTALNSCCELEALDRGKEINGAAVKIGLETDVFVGNSLIVLYTKCGNIKDGLSIFKVIAEKNIVSWNSMVVGCAQHGYGKWALVLFNQMIRYKVPLDDITFTGLLSACSRSGMLNKARCIFYFLLNHKSVKVNLEHYACMVDILGRSGKLNEAVELVKNMPMEPNTYILLALLSACKMHSNLKLAETAAEAIFNIDPNCSAAYTLLSNLYAFAGRWNDVSRIRGVMKNKGIVKEPGLSWVNLKGSRHEFLSGDKSHPMTTEIYEKLEWIGEKLKEFGYIPDQMFALHDVEDEQKETVLLYHSERLAICFALICSAEGSTITVMKNLRVCGDCHSVIKLIAKIVEREIVVRDCSRFHHFKDGFCSCGDYW</sequence>
<dbReference type="Pfam" id="PF01535">
    <property type="entry name" value="PPR"/>
    <property type="match status" value="3"/>
</dbReference>
<feature type="repeat" description="PPR" evidence="3">
    <location>
        <begin position="185"/>
        <end position="219"/>
    </location>
</feature>
<dbReference type="PANTHER" id="PTHR47926:SF533">
    <property type="entry name" value="DYW DOMAIN-CONTAINING PROTEIN"/>
    <property type="match status" value="1"/>
</dbReference>
<dbReference type="FunFam" id="1.25.40.10:FF:000366">
    <property type="entry name" value="Pentatricopeptide (PPR) repeat-containing protein"/>
    <property type="match status" value="1"/>
</dbReference>
<proteinExistence type="inferred from homology"/>
<dbReference type="Proteomes" id="UP001408789">
    <property type="component" value="Unassembled WGS sequence"/>
</dbReference>
<evidence type="ECO:0000313" key="6">
    <source>
        <dbReference type="Proteomes" id="UP001408789"/>
    </source>
</evidence>
<evidence type="ECO:0000259" key="4">
    <source>
        <dbReference type="Pfam" id="PF14432"/>
    </source>
</evidence>
<dbReference type="EMBL" id="JBCNJP010000025">
    <property type="protein sequence ID" value="KAK9055957.1"/>
    <property type="molecule type" value="Genomic_DNA"/>
</dbReference>
<dbReference type="Pfam" id="PF13041">
    <property type="entry name" value="PPR_2"/>
    <property type="match status" value="4"/>
</dbReference>
<keyword evidence="2" id="KW-0677">Repeat</keyword>
<dbReference type="GO" id="GO:0009451">
    <property type="term" value="P:RNA modification"/>
    <property type="evidence" value="ECO:0007669"/>
    <property type="project" value="InterPro"/>
</dbReference>
<dbReference type="InterPro" id="IPR032867">
    <property type="entry name" value="DYW_dom"/>
</dbReference>
<accession>A0AAP0CLE2</accession>
<keyword evidence="6" id="KW-1185">Reference proteome</keyword>
<evidence type="ECO:0000256" key="2">
    <source>
        <dbReference type="ARBA" id="ARBA00022737"/>
    </source>
</evidence>
<dbReference type="FunFam" id="1.25.40.10:FF:000031">
    <property type="entry name" value="Pentatricopeptide repeat-containing protein mitochondrial"/>
    <property type="match status" value="1"/>
</dbReference>
<dbReference type="PANTHER" id="PTHR47926">
    <property type="entry name" value="PENTATRICOPEPTIDE REPEAT-CONTAINING PROTEIN"/>
    <property type="match status" value="1"/>
</dbReference>
<dbReference type="NCBIfam" id="TIGR00756">
    <property type="entry name" value="PPR"/>
    <property type="match status" value="7"/>
</dbReference>
<gene>
    <name evidence="5" type="ORF">SSX86_027044</name>
</gene>
<protein>
    <recommendedName>
        <fullName evidence="4">DYW domain-containing protein</fullName>
    </recommendedName>
</protein>
<evidence type="ECO:0000256" key="3">
    <source>
        <dbReference type="PROSITE-ProRule" id="PRU00708"/>
    </source>
</evidence>
<evidence type="ECO:0000313" key="5">
    <source>
        <dbReference type="EMBL" id="KAK9055957.1"/>
    </source>
</evidence>
<dbReference type="GO" id="GO:0008270">
    <property type="term" value="F:zinc ion binding"/>
    <property type="evidence" value="ECO:0007669"/>
    <property type="project" value="InterPro"/>
</dbReference>
<dbReference type="PROSITE" id="PS51375">
    <property type="entry name" value="PPR"/>
    <property type="match status" value="6"/>
</dbReference>
<feature type="domain" description="DYW" evidence="4">
    <location>
        <begin position="602"/>
        <end position="694"/>
    </location>
</feature>
<dbReference type="Pfam" id="PF20431">
    <property type="entry name" value="E_motif"/>
    <property type="match status" value="1"/>
</dbReference>